<protein>
    <submittedName>
        <fullName evidence="9">Sugar ABC transporter permease</fullName>
    </submittedName>
</protein>
<dbReference type="EMBL" id="JACRTL010000002">
    <property type="protein sequence ID" value="MBC8610382.1"/>
    <property type="molecule type" value="Genomic_DNA"/>
</dbReference>
<accession>A0A8J6PED4</accession>
<keyword evidence="6 7" id="KW-0472">Membrane</keyword>
<keyword evidence="4 7" id="KW-0812">Transmembrane</keyword>
<evidence type="ECO:0000256" key="2">
    <source>
        <dbReference type="ARBA" id="ARBA00022448"/>
    </source>
</evidence>
<proteinExistence type="inferred from homology"/>
<dbReference type="GO" id="GO:0005886">
    <property type="term" value="C:plasma membrane"/>
    <property type="evidence" value="ECO:0007669"/>
    <property type="project" value="UniProtKB-SubCell"/>
</dbReference>
<gene>
    <name evidence="9" type="ORF">H8702_04495</name>
</gene>
<dbReference type="PANTHER" id="PTHR30193:SF37">
    <property type="entry name" value="INNER MEMBRANE ABC TRANSPORTER PERMEASE PROTEIN YCJO"/>
    <property type="match status" value="1"/>
</dbReference>
<evidence type="ECO:0000256" key="7">
    <source>
        <dbReference type="RuleBase" id="RU363032"/>
    </source>
</evidence>
<feature type="transmembrane region" description="Helical" evidence="7">
    <location>
        <begin position="78"/>
        <end position="97"/>
    </location>
</feature>
<name>A0A8J6PED4_9FIRM</name>
<dbReference type="PROSITE" id="PS50928">
    <property type="entry name" value="ABC_TM1"/>
    <property type="match status" value="1"/>
</dbReference>
<evidence type="ECO:0000256" key="6">
    <source>
        <dbReference type="ARBA" id="ARBA00023136"/>
    </source>
</evidence>
<keyword evidence="3" id="KW-1003">Cell membrane</keyword>
<evidence type="ECO:0000259" key="8">
    <source>
        <dbReference type="PROSITE" id="PS50928"/>
    </source>
</evidence>
<dbReference type="RefSeq" id="WP_093989589.1">
    <property type="nucleotide sequence ID" value="NZ_FYDD01000004.1"/>
</dbReference>
<dbReference type="Pfam" id="PF00528">
    <property type="entry name" value="BPD_transp_1"/>
    <property type="match status" value="1"/>
</dbReference>
<evidence type="ECO:0000256" key="4">
    <source>
        <dbReference type="ARBA" id="ARBA00022692"/>
    </source>
</evidence>
<comment type="caution">
    <text evidence="9">The sequence shown here is derived from an EMBL/GenBank/DDBJ whole genome shotgun (WGS) entry which is preliminary data.</text>
</comment>
<dbReference type="OrthoDB" id="9788108at2"/>
<comment type="similarity">
    <text evidence="7">Belongs to the binding-protein-dependent transport system permease family.</text>
</comment>
<keyword evidence="10" id="KW-1185">Reference proteome</keyword>
<comment type="subcellular location">
    <subcellularLocation>
        <location evidence="1 7">Cell membrane</location>
        <topology evidence="1 7">Multi-pass membrane protein</topology>
    </subcellularLocation>
</comment>
<evidence type="ECO:0000313" key="10">
    <source>
        <dbReference type="Proteomes" id="UP000632659"/>
    </source>
</evidence>
<dbReference type="InterPro" id="IPR051393">
    <property type="entry name" value="ABC_transporter_permease"/>
</dbReference>
<evidence type="ECO:0000256" key="1">
    <source>
        <dbReference type="ARBA" id="ARBA00004651"/>
    </source>
</evidence>
<dbReference type="InterPro" id="IPR000515">
    <property type="entry name" value="MetI-like"/>
</dbReference>
<evidence type="ECO:0000256" key="3">
    <source>
        <dbReference type="ARBA" id="ARBA00022475"/>
    </source>
</evidence>
<dbReference type="InterPro" id="IPR035906">
    <property type="entry name" value="MetI-like_sf"/>
</dbReference>
<feature type="transmembrane region" description="Helical" evidence="7">
    <location>
        <begin position="12"/>
        <end position="34"/>
    </location>
</feature>
<dbReference type="CDD" id="cd06261">
    <property type="entry name" value="TM_PBP2"/>
    <property type="match status" value="1"/>
</dbReference>
<dbReference type="SUPFAM" id="SSF161098">
    <property type="entry name" value="MetI-like"/>
    <property type="match status" value="1"/>
</dbReference>
<feature type="domain" description="ABC transmembrane type-1" evidence="8">
    <location>
        <begin position="72"/>
        <end position="283"/>
    </location>
</feature>
<reference evidence="9" key="1">
    <citation type="submission" date="2020-08" db="EMBL/GenBank/DDBJ databases">
        <title>Genome public.</title>
        <authorList>
            <person name="Liu C."/>
            <person name="Sun Q."/>
        </authorList>
    </citation>
    <scope>NUCLEOTIDE SEQUENCE</scope>
    <source>
        <strain evidence="9">NSJ-15</strain>
    </source>
</reference>
<sequence length="293" mass="32434">MKSKRESTADKLTNFLFTIPAVVLYSIFFIYAVIVGVNYSFTDWNGIAKTYNYIGFENYKSLFENQYFWNTLWVTVKYALLLVVGVMITSLILALCLNSIKHLKTLTKSIFFIPAMIGGVTISLIFDQIYYRLVPVIGEMLGISALSQSPLASAKTALIAVVFVNVWQAVAMPTMIFMAGLQTVPGDLYESAMLDGATTFQRFRYITLPYLMPTFTINMVLTIKAGITSFDYAYALTAGGPSRSTTVIGISIYNDAFNNMKFSLANAEAVILFIIIALLSLIQIKISSKGGVN</sequence>
<dbReference type="GO" id="GO:0055085">
    <property type="term" value="P:transmembrane transport"/>
    <property type="evidence" value="ECO:0007669"/>
    <property type="project" value="InterPro"/>
</dbReference>
<feature type="transmembrane region" description="Helical" evidence="7">
    <location>
        <begin position="269"/>
        <end position="286"/>
    </location>
</feature>
<feature type="transmembrane region" description="Helical" evidence="7">
    <location>
        <begin position="151"/>
        <end position="170"/>
    </location>
</feature>
<keyword evidence="5 7" id="KW-1133">Transmembrane helix</keyword>
<dbReference type="Gene3D" id="1.10.3720.10">
    <property type="entry name" value="MetI-like"/>
    <property type="match status" value="1"/>
</dbReference>
<organism evidence="9 10">
    <name type="scientific">Massiliimalia timonensis</name>
    <dbReference type="NCBI Taxonomy" id="1987501"/>
    <lineage>
        <taxon>Bacteria</taxon>
        <taxon>Bacillati</taxon>
        <taxon>Bacillota</taxon>
        <taxon>Clostridia</taxon>
        <taxon>Eubacteriales</taxon>
        <taxon>Oscillospiraceae</taxon>
        <taxon>Massiliimalia</taxon>
    </lineage>
</organism>
<evidence type="ECO:0000313" key="9">
    <source>
        <dbReference type="EMBL" id="MBC8610382.1"/>
    </source>
</evidence>
<dbReference type="Proteomes" id="UP000632659">
    <property type="component" value="Unassembled WGS sequence"/>
</dbReference>
<dbReference type="PANTHER" id="PTHR30193">
    <property type="entry name" value="ABC TRANSPORTER PERMEASE PROTEIN"/>
    <property type="match status" value="1"/>
</dbReference>
<feature type="transmembrane region" description="Helical" evidence="7">
    <location>
        <begin position="109"/>
        <end position="131"/>
    </location>
</feature>
<keyword evidence="2 7" id="KW-0813">Transport</keyword>
<evidence type="ECO:0000256" key="5">
    <source>
        <dbReference type="ARBA" id="ARBA00022989"/>
    </source>
</evidence>
<dbReference type="AlphaFoldDB" id="A0A8J6PED4"/>